<evidence type="ECO:0000256" key="2">
    <source>
        <dbReference type="ARBA" id="ARBA00015189"/>
    </source>
</evidence>
<dbReference type="InterPro" id="IPR035979">
    <property type="entry name" value="RBD_domain_sf"/>
</dbReference>
<keyword evidence="5" id="KW-0694">RNA-binding</keyword>
<accession>A0A9P0FKM7</accession>
<evidence type="ECO:0000313" key="8">
    <source>
        <dbReference type="EMBL" id="CAH0558288.1"/>
    </source>
</evidence>
<dbReference type="PANTHER" id="PTHR20957">
    <property type="entry name" value="RNA-BINDING PROTEIN 48"/>
    <property type="match status" value="1"/>
</dbReference>
<gene>
    <name evidence="8" type="ORF">MELIAE_LOCUS8794</name>
</gene>
<organism evidence="8 9">
    <name type="scientific">Brassicogethes aeneus</name>
    <name type="common">Rape pollen beetle</name>
    <name type="synonym">Meligethes aeneus</name>
    <dbReference type="NCBI Taxonomy" id="1431903"/>
    <lineage>
        <taxon>Eukaryota</taxon>
        <taxon>Metazoa</taxon>
        <taxon>Ecdysozoa</taxon>
        <taxon>Arthropoda</taxon>
        <taxon>Hexapoda</taxon>
        <taxon>Insecta</taxon>
        <taxon>Pterygota</taxon>
        <taxon>Neoptera</taxon>
        <taxon>Endopterygota</taxon>
        <taxon>Coleoptera</taxon>
        <taxon>Polyphaga</taxon>
        <taxon>Cucujiformia</taxon>
        <taxon>Nitidulidae</taxon>
        <taxon>Meligethinae</taxon>
        <taxon>Brassicogethes</taxon>
    </lineage>
</organism>
<evidence type="ECO:0000256" key="4">
    <source>
        <dbReference type="ARBA" id="ARBA00022728"/>
    </source>
</evidence>
<evidence type="ECO:0000256" key="6">
    <source>
        <dbReference type="ARBA" id="ARBA00023187"/>
    </source>
</evidence>
<dbReference type="GO" id="GO:0006397">
    <property type="term" value="P:mRNA processing"/>
    <property type="evidence" value="ECO:0007669"/>
    <property type="project" value="UniProtKB-KW"/>
</dbReference>
<proteinExistence type="inferred from homology"/>
<dbReference type="Gene3D" id="3.30.70.330">
    <property type="match status" value="1"/>
</dbReference>
<evidence type="ECO:0000256" key="5">
    <source>
        <dbReference type="ARBA" id="ARBA00022884"/>
    </source>
</evidence>
<dbReference type="GO" id="GO:0005654">
    <property type="term" value="C:nucleoplasm"/>
    <property type="evidence" value="ECO:0007669"/>
    <property type="project" value="TreeGrafter"/>
</dbReference>
<keyword evidence="4" id="KW-0747">Spliceosome</keyword>
<dbReference type="InterPro" id="IPR039599">
    <property type="entry name" value="RBM48"/>
</dbReference>
<reference evidence="8" key="1">
    <citation type="submission" date="2021-12" db="EMBL/GenBank/DDBJ databases">
        <authorList>
            <person name="King R."/>
        </authorList>
    </citation>
    <scope>NUCLEOTIDE SEQUENCE</scope>
</reference>
<dbReference type="GO" id="GO:0008380">
    <property type="term" value="P:RNA splicing"/>
    <property type="evidence" value="ECO:0007669"/>
    <property type="project" value="UniProtKB-KW"/>
</dbReference>
<keyword evidence="3" id="KW-0507">mRNA processing</keyword>
<comment type="similarity">
    <text evidence="1">Belongs to the RBM48 family.</text>
</comment>
<dbReference type="PANTHER" id="PTHR20957:SF0">
    <property type="entry name" value="RNA-BINDING PROTEIN 48"/>
    <property type="match status" value="1"/>
</dbReference>
<dbReference type="GO" id="GO:0003723">
    <property type="term" value="F:RNA binding"/>
    <property type="evidence" value="ECO:0007669"/>
    <property type="project" value="UniProtKB-KW"/>
</dbReference>
<dbReference type="AlphaFoldDB" id="A0A9P0FKM7"/>
<dbReference type="GO" id="GO:0005681">
    <property type="term" value="C:spliceosomal complex"/>
    <property type="evidence" value="ECO:0007669"/>
    <property type="project" value="UniProtKB-KW"/>
</dbReference>
<comment type="function">
    <text evidence="7">As a component of the minor spliceosome, involved in the splicing of U12-type introns in pre-mRNAs.</text>
</comment>
<sequence>MSTNVENDGLKEENHHKQLELCTTRPAYRQGKKLTAVKVYTVNNESQHLFIYGVPKINLRSELKTLCSRYGTVTNIHATEGYKTEIFTECYHVVFDRIQSARIAKRLIDTRSFYGGVLHVCYAPEFESVEETRVKLQQRNTDVLRRLPKVEGFVPQVKRKDFGSFKSDKKKVKSGKVAIMDIYCKDDPILQSYEESCKEVLPSCSKTVETPVVIEKSVKKLTNLIPTQVKRIVFRKK</sequence>
<evidence type="ECO:0000256" key="7">
    <source>
        <dbReference type="ARBA" id="ARBA00035004"/>
    </source>
</evidence>
<evidence type="ECO:0000313" key="9">
    <source>
        <dbReference type="Proteomes" id="UP001154078"/>
    </source>
</evidence>
<dbReference type="InterPro" id="IPR012677">
    <property type="entry name" value="Nucleotide-bd_a/b_plait_sf"/>
</dbReference>
<protein>
    <recommendedName>
        <fullName evidence="2">RNA-binding protein 48</fullName>
    </recommendedName>
</protein>
<dbReference type="Proteomes" id="UP001154078">
    <property type="component" value="Chromosome 5"/>
</dbReference>
<evidence type="ECO:0000256" key="3">
    <source>
        <dbReference type="ARBA" id="ARBA00022664"/>
    </source>
</evidence>
<dbReference type="InterPro" id="IPR034264">
    <property type="entry name" value="RBM48_RRM"/>
</dbReference>
<name>A0A9P0FKM7_BRAAE</name>
<dbReference type="SUPFAM" id="SSF54928">
    <property type="entry name" value="RNA-binding domain, RBD"/>
    <property type="match status" value="1"/>
</dbReference>
<evidence type="ECO:0000256" key="1">
    <source>
        <dbReference type="ARBA" id="ARBA00006938"/>
    </source>
</evidence>
<dbReference type="CDD" id="cd12442">
    <property type="entry name" value="RRM_RBM48"/>
    <property type="match status" value="1"/>
</dbReference>
<keyword evidence="6" id="KW-0508">mRNA splicing</keyword>
<keyword evidence="9" id="KW-1185">Reference proteome</keyword>
<dbReference type="OrthoDB" id="78358at2759"/>
<dbReference type="EMBL" id="OV121136">
    <property type="protein sequence ID" value="CAH0558288.1"/>
    <property type="molecule type" value="Genomic_DNA"/>
</dbReference>